<sequence length="128" mass="14246">MSQQCPCGQECQGHPGVHQEDCGQQVEGSDPAILLSPHVATSGELCSTLVSTVPERQGEGPVETTKIIWVQEPLSYEERLQELGLLSLEKRKLRRGLINAYEYLKGRGQEDAARTFSVVPRQDTEQWP</sequence>
<evidence type="ECO:0000313" key="1">
    <source>
        <dbReference type="EMBL" id="TRZ11378.1"/>
    </source>
</evidence>
<proteinExistence type="predicted"/>
<reference evidence="1" key="1">
    <citation type="submission" date="2019-04" db="EMBL/GenBank/DDBJ databases">
        <title>Genome assembly of Zosterops borbonicus 15179.</title>
        <authorList>
            <person name="Leroy T."/>
            <person name="Anselmetti Y."/>
            <person name="Tilak M.-K."/>
            <person name="Nabholz B."/>
        </authorList>
    </citation>
    <scope>NUCLEOTIDE SEQUENCE</scope>
    <source>
        <strain evidence="1">HGM_15179</strain>
        <tissue evidence="1">Muscle</tissue>
    </source>
</reference>
<dbReference type="AlphaFoldDB" id="A0A8K1G486"/>
<dbReference type="Proteomes" id="UP000796761">
    <property type="component" value="Unassembled WGS sequence"/>
</dbReference>
<evidence type="ECO:0000313" key="2">
    <source>
        <dbReference type="Proteomes" id="UP000796761"/>
    </source>
</evidence>
<accession>A0A8K1G486</accession>
<organism evidence="1 2">
    <name type="scientific">Zosterops borbonicus</name>
    <dbReference type="NCBI Taxonomy" id="364589"/>
    <lineage>
        <taxon>Eukaryota</taxon>
        <taxon>Metazoa</taxon>
        <taxon>Chordata</taxon>
        <taxon>Craniata</taxon>
        <taxon>Vertebrata</taxon>
        <taxon>Euteleostomi</taxon>
        <taxon>Archelosauria</taxon>
        <taxon>Archosauria</taxon>
        <taxon>Dinosauria</taxon>
        <taxon>Saurischia</taxon>
        <taxon>Theropoda</taxon>
        <taxon>Coelurosauria</taxon>
        <taxon>Aves</taxon>
        <taxon>Neognathae</taxon>
        <taxon>Neoaves</taxon>
        <taxon>Telluraves</taxon>
        <taxon>Australaves</taxon>
        <taxon>Passeriformes</taxon>
        <taxon>Sylvioidea</taxon>
        <taxon>Zosteropidae</taxon>
        <taxon>Zosterops</taxon>
    </lineage>
</organism>
<protein>
    <submittedName>
        <fullName evidence="1">Uncharacterized protein</fullName>
    </submittedName>
</protein>
<dbReference type="EMBL" id="SWJQ01000718">
    <property type="protein sequence ID" value="TRZ11378.1"/>
    <property type="molecule type" value="Genomic_DNA"/>
</dbReference>
<name>A0A8K1G486_9PASS</name>
<comment type="caution">
    <text evidence="1">The sequence shown here is derived from an EMBL/GenBank/DDBJ whole genome shotgun (WGS) entry which is preliminary data.</text>
</comment>
<dbReference type="OrthoDB" id="10370578at2759"/>
<gene>
    <name evidence="1" type="ORF">HGM15179_015729</name>
</gene>
<keyword evidence="2" id="KW-1185">Reference proteome</keyword>